<dbReference type="Pfam" id="PF04055">
    <property type="entry name" value="Radical_SAM"/>
    <property type="match status" value="1"/>
</dbReference>
<organism evidence="2 3">
    <name type="scientific">Acetobacterium bakii</name>
    <dbReference type="NCBI Taxonomy" id="52689"/>
    <lineage>
        <taxon>Bacteria</taxon>
        <taxon>Bacillati</taxon>
        <taxon>Bacillota</taxon>
        <taxon>Clostridia</taxon>
        <taxon>Eubacteriales</taxon>
        <taxon>Eubacteriaceae</taxon>
        <taxon>Acetobacterium</taxon>
    </lineage>
</organism>
<dbReference type="GO" id="GO:0003824">
    <property type="term" value="F:catalytic activity"/>
    <property type="evidence" value="ECO:0007669"/>
    <property type="project" value="InterPro"/>
</dbReference>
<dbReference type="Pfam" id="PF19864">
    <property type="entry name" value="Radical_SAM_N2"/>
    <property type="match status" value="1"/>
</dbReference>
<evidence type="ECO:0000313" key="2">
    <source>
        <dbReference type="EMBL" id="KNZ40960.1"/>
    </source>
</evidence>
<evidence type="ECO:0000313" key="3">
    <source>
        <dbReference type="Proteomes" id="UP000036873"/>
    </source>
</evidence>
<evidence type="ECO:0000259" key="1">
    <source>
        <dbReference type="PROSITE" id="PS51918"/>
    </source>
</evidence>
<dbReference type="InterPro" id="IPR006638">
    <property type="entry name" value="Elp3/MiaA/NifB-like_rSAM"/>
</dbReference>
<dbReference type="NCBIfam" id="TIGR03960">
    <property type="entry name" value="rSAM_fuse_unch"/>
    <property type="match status" value="1"/>
</dbReference>
<keyword evidence="3" id="KW-1185">Reference proteome</keyword>
<dbReference type="GO" id="GO:0051536">
    <property type="term" value="F:iron-sulfur cluster binding"/>
    <property type="evidence" value="ECO:0007669"/>
    <property type="project" value="InterPro"/>
</dbReference>
<proteinExistence type="predicted"/>
<dbReference type="InterPro" id="IPR007197">
    <property type="entry name" value="rSAM"/>
</dbReference>
<name>A0A0L6TZH6_9FIRM</name>
<dbReference type="Gene3D" id="3.80.30.20">
    <property type="entry name" value="tm_1862 like domain"/>
    <property type="match status" value="1"/>
</dbReference>
<dbReference type="PANTHER" id="PTHR42731:SF1">
    <property type="entry name" value="RADICAL SAM DOMAIN PROTEIN"/>
    <property type="match status" value="1"/>
</dbReference>
<dbReference type="RefSeq" id="WP_050741166.1">
    <property type="nucleotide sequence ID" value="NZ_LGYO01000040.1"/>
</dbReference>
<dbReference type="STRING" id="52689.AKG39_14730"/>
<dbReference type="CDD" id="cd01335">
    <property type="entry name" value="Radical_SAM"/>
    <property type="match status" value="1"/>
</dbReference>
<reference evidence="3" key="1">
    <citation type="submission" date="2015-07" db="EMBL/GenBank/DDBJ databases">
        <title>Draft genome sequence of Acetobacterium bakii DSM 8293, a potential psychrophilic chemical producer through syngas fermentation.</title>
        <authorList>
            <person name="Song Y."/>
            <person name="Hwang S."/>
            <person name="Cho B.-K."/>
        </authorList>
    </citation>
    <scope>NUCLEOTIDE SEQUENCE [LARGE SCALE GENOMIC DNA]</scope>
    <source>
        <strain evidence="3">DSM 8239</strain>
    </source>
</reference>
<dbReference type="SUPFAM" id="SSF102114">
    <property type="entry name" value="Radical SAM enzymes"/>
    <property type="match status" value="1"/>
</dbReference>
<feature type="domain" description="Radical SAM core" evidence="1">
    <location>
        <begin position="255"/>
        <end position="497"/>
    </location>
</feature>
<dbReference type="OrthoDB" id="9806827at2"/>
<dbReference type="Gene3D" id="3.40.50.280">
    <property type="entry name" value="Cobalamin-binding domain"/>
    <property type="match status" value="1"/>
</dbReference>
<dbReference type="PATRIC" id="fig|52689.4.peg.2462"/>
<dbReference type="PANTHER" id="PTHR42731">
    <property type="entry name" value="SLL1084 PROTEIN"/>
    <property type="match status" value="1"/>
</dbReference>
<dbReference type="SMART" id="SM00729">
    <property type="entry name" value="Elp3"/>
    <property type="match status" value="1"/>
</dbReference>
<protein>
    <submittedName>
        <fullName evidence="2">Fe-S oxidoreductase</fullName>
    </submittedName>
</protein>
<dbReference type="SFLD" id="SFLDS00029">
    <property type="entry name" value="Radical_SAM"/>
    <property type="match status" value="1"/>
</dbReference>
<comment type="caution">
    <text evidence="2">The sequence shown here is derived from an EMBL/GenBank/DDBJ whole genome shotgun (WGS) entry which is preliminary data.</text>
</comment>
<dbReference type="InterPro" id="IPR023404">
    <property type="entry name" value="rSAM_horseshoe"/>
</dbReference>
<dbReference type="AlphaFoldDB" id="A0A0L6TZH6"/>
<dbReference type="SFLD" id="SFLDG01082">
    <property type="entry name" value="B12-binding_domain_containing"/>
    <property type="match status" value="1"/>
</dbReference>
<gene>
    <name evidence="2" type="ORF">AKG39_14730</name>
</gene>
<dbReference type="EMBL" id="LGYO01000040">
    <property type="protein sequence ID" value="KNZ40960.1"/>
    <property type="molecule type" value="Genomic_DNA"/>
</dbReference>
<dbReference type="Proteomes" id="UP000036873">
    <property type="component" value="Unassembled WGS sequence"/>
</dbReference>
<accession>A0A0L6TZH6</accession>
<dbReference type="InterPro" id="IPR045784">
    <property type="entry name" value="Radical_SAM_N2"/>
</dbReference>
<dbReference type="InterPro" id="IPR023862">
    <property type="entry name" value="CHP03960_rSAM"/>
</dbReference>
<dbReference type="PROSITE" id="PS51918">
    <property type="entry name" value="RADICAL_SAM"/>
    <property type="match status" value="1"/>
</dbReference>
<dbReference type="InterPro" id="IPR058240">
    <property type="entry name" value="rSAM_sf"/>
</dbReference>
<sequence length="615" mass="70682">MNNYIEKNILPLVEKPITYLGNEVNAVHKTPDADTIRFAFAFPDTYEVGMSHLGMKILYGLLNEQKDIWCERVFAPWVDMEAQLRSHNLPLYGLESMMPLNEYDFIGFTLQYEMSFTNILNMLELGHVSLLAKDRKDDEPFIIAGGPCAYNPEPLSDFVDFFVIGEAEELILELMDMYRSFKKSNGTRADYLKSIAGIQGVYVPCFYETTYDQATGLIKEFKPLIDGVPEKIKKQFIEDLDKAYYPDKIVMSYTETVHDRISFEIFRGCGRGCRFCQAGMIYRPTRERSIPTIQEKIEALIKATGYDEISLSSLSTGDYSEIQKLIDTLVKEYDGEKVGLSLPSLRIDSLSIDMLEQIQKVRKTGLTLAPEAGSQRMRDVINKGVTEENLLDTVRTAFEKGWGHVKLYFMIGLPGEALEDIEGIAVLGQKTVDEYYKLDRDVRNKNLKVVLSAASFVPKPFTPFQWMGQNTRQEFKDKQNHLKSKIKDRKISYSWHDSGVSYMEAVFARGDRRLGPVLLKAHEMGCRFDGWGEYFSLEKWMEAFAEVGVDPDFYALRNREYDEILPWDFIDIGVKKDYLIAENNKSREVITTPFCREHCSNCGIMEFKEGWKCND</sequence>